<sequence length="687" mass="75502">GNCRLPDSWKGRWFQSGIPNPILIDTRFIEGKGTCYESSGDKFLFVEKKTCHRCVVINARHGNVLEYKETSYCEDKAPLETLCNMIQGDAQLYSLFRIDAQPIDCPFKVSYRFFSMRNRFLCAAEELQCLAEWRDGAYHFLVGKLNYQLAASNEDRYRCFIYERTKGHIIKIAESGDATCIGLSTPVEGARTLTFQKSKQSSFHETGTKCKYPSWLTMHHWHSLDGKLIVRTNHKNSSLSIISEDNKREQYYGVNQNSLGSFSSIHGASMGAYTGGPFGGSPIIKDTTHRLFTDGTRIQCQSREDINEDHVAVIAHHTEGCTSTTVCMHLFRRDSHVIELQIREKGTGDFDDYDCGRPEAMGPNLPYVTLISSGENSQRCPYLGKYMTTTITQDGRLISTPAASAGEPCSSQFQGLSSGGSGGGGGSIGSEASLSLTNAHHQGSFHSLVVGCGHRATMDFHSKCLPHEPITSYECHGSWEENGIGFLIASPMSRSSTSARRYCFSYSETDEGLQVFSSSDSCLRDGSPNLEGIWAFNLTVDGQCAEPVTTGGVTRTISCDVGSFASYTILLLLSASFLQSSWLWMISSSGWMDQLRVIITTVATSTPYFAKKLVVAPIELMVVLAFSSSTVPYFVLSHLPNPPRIRQNQSVLNPNSSLTCSLSSDSTTCYEGGGSSKEVVVGGGIRM</sequence>
<organism evidence="4 5">
    <name type="scientific">Orchesella cincta</name>
    <name type="common">Springtail</name>
    <name type="synonym">Podura cincta</name>
    <dbReference type="NCBI Taxonomy" id="48709"/>
    <lineage>
        <taxon>Eukaryota</taxon>
        <taxon>Metazoa</taxon>
        <taxon>Ecdysozoa</taxon>
        <taxon>Arthropoda</taxon>
        <taxon>Hexapoda</taxon>
        <taxon>Collembola</taxon>
        <taxon>Entomobryomorpha</taxon>
        <taxon>Entomobryoidea</taxon>
        <taxon>Orchesellidae</taxon>
        <taxon>Orchesellinae</taxon>
        <taxon>Orchesella</taxon>
    </lineage>
</organism>
<evidence type="ECO:0000313" key="5">
    <source>
        <dbReference type="Proteomes" id="UP000094527"/>
    </source>
</evidence>
<keyword evidence="5" id="KW-1185">Reference proteome</keyword>
<dbReference type="PANTHER" id="PTHR22255:SF9">
    <property type="entry name" value="LP06548P"/>
    <property type="match status" value="1"/>
</dbReference>
<name>A0A1D2N5I9_ORCCI</name>
<dbReference type="AlphaFoldDB" id="A0A1D2N5I9"/>
<evidence type="ECO:0000259" key="3">
    <source>
        <dbReference type="Pfam" id="PF23071"/>
    </source>
</evidence>
<dbReference type="OMA" id="MECIGSW"/>
<dbReference type="EMBL" id="LJIJ01000204">
    <property type="protein sequence ID" value="ODN00492.1"/>
    <property type="molecule type" value="Genomic_DNA"/>
</dbReference>
<dbReference type="Pfam" id="PF23071">
    <property type="entry name" value="DUF7044"/>
    <property type="match status" value="1"/>
</dbReference>
<dbReference type="InterPro" id="IPR055470">
    <property type="entry name" value="DUF7042"/>
</dbReference>
<reference evidence="4 5" key="1">
    <citation type="journal article" date="2016" name="Genome Biol. Evol.">
        <title>Gene Family Evolution Reflects Adaptation to Soil Environmental Stressors in the Genome of the Collembolan Orchesella cincta.</title>
        <authorList>
            <person name="Faddeeva-Vakhrusheva A."/>
            <person name="Derks M.F."/>
            <person name="Anvar S.Y."/>
            <person name="Agamennone V."/>
            <person name="Suring W."/>
            <person name="Smit S."/>
            <person name="van Straalen N.M."/>
            <person name="Roelofs D."/>
        </authorList>
    </citation>
    <scope>NUCLEOTIDE SEQUENCE [LARGE SCALE GENOMIC DNA]</scope>
    <source>
        <tissue evidence="4">Mixed pool</tissue>
    </source>
</reference>
<dbReference type="InterPro" id="IPR055472">
    <property type="entry name" value="DUF7044"/>
</dbReference>
<comment type="caution">
    <text evidence="4">The sequence shown here is derived from an EMBL/GenBank/DDBJ whole genome shotgun (WGS) entry which is preliminary data.</text>
</comment>
<evidence type="ECO:0000313" key="4">
    <source>
        <dbReference type="EMBL" id="ODN00492.1"/>
    </source>
</evidence>
<feature type="non-terminal residue" evidence="4">
    <location>
        <position position="1"/>
    </location>
</feature>
<feature type="domain" description="DUF7044" evidence="3">
    <location>
        <begin position="2"/>
        <end position="84"/>
    </location>
</feature>
<dbReference type="STRING" id="48709.A0A1D2N5I9"/>
<dbReference type="OrthoDB" id="9979716at2759"/>
<feature type="region of interest" description="Disordered" evidence="1">
    <location>
        <begin position="404"/>
        <end position="428"/>
    </location>
</feature>
<evidence type="ECO:0000256" key="1">
    <source>
        <dbReference type="SAM" id="MobiDB-lite"/>
    </source>
</evidence>
<dbReference type="Proteomes" id="UP000094527">
    <property type="component" value="Unassembled WGS sequence"/>
</dbReference>
<dbReference type="PANTHER" id="PTHR22255">
    <property type="entry name" value="LP06548P"/>
    <property type="match status" value="1"/>
</dbReference>
<protein>
    <submittedName>
        <fullName evidence="4">Uncharacterized protein</fullName>
    </submittedName>
</protein>
<feature type="compositionally biased region" description="Gly residues" evidence="1">
    <location>
        <begin position="417"/>
        <end position="428"/>
    </location>
</feature>
<proteinExistence type="predicted"/>
<evidence type="ECO:0000259" key="2">
    <source>
        <dbReference type="Pfam" id="PF23069"/>
    </source>
</evidence>
<accession>A0A1D2N5I9</accession>
<feature type="domain" description="DUF7042" evidence="2">
    <location>
        <begin position="123"/>
        <end position="196"/>
    </location>
</feature>
<dbReference type="Pfam" id="PF23069">
    <property type="entry name" value="DUF7042"/>
    <property type="match status" value="1"/>
</dbReference>
<gene>
    <name evidence="4" type="ORF">Ocin01_06185</name>
</gene>